<reference evidence="3 4" key="1">
    <citation type="journal article" date="2016" name="Front. Microbiol.">
        <title>Comprehensive Phylogenetic Analysis of Bovine Non-aureus Staphylococci Species Based on Whole-Genome Sequencing.</title>
        <authorList>
            <person name="Naushad S."/>
            <person name="Barkema H.W."/>
            <person name="Luby C."/>
            <person name="Condas L.A."/>
            <person name="Nobrega D.B."/>
            <person name="Carson D.A."/>
            <person name="De Buck J."/>
        </authorList>
    </citation>
    <scope>NUCLEOTIDE SEQUENCE [LARGE SCALE GENOMIC DNA]</scope>
    <source>
        <strain evidence="2 3">SNUC 1409</strain>
        <strain evidence="1 4">SNUC 761</strain>
    </source>
</reference>
<reference evidence="1" key="3">
    <citation type="submission" date="2018-03" db="EMBL/GenBank/DDBJ databases">
        <authorList>
            <person name="Keele B.F."/>
        </authorList>
    </citation>
    <scope>NUCLEOTIDE SEQUENCE</scope>
    <source>
        <strain evidence="1">SNUC 761</strain>
    </source>
</reference>
<dbReference type="AlphaFoldDB" id="A0A2K4DUR7"/>
<name>A0A2K4DUR7_9STAP</name>
<organism evidence="1 4">
    <name type="scientific">Staphylococcus devriesei</name>
    <dbReference type="NCBI Taxonomy" id="586733"/>
    <lineage>
        <taxon>Bacteria</taxon>
        <taxon>Bacillati</taxon>
        <taxon>Bacillota</taxon>
        <taxon>Bacilli</taxon>
        <taxon>Bacillales</taxon>
        <taxon>Staphylococcaceae</taxon>
        <taxon>Staphylococcus</taxon>
    </lineage>
</organism>
<dbReference type="Proteomes" id="UP000242088">
    <property type="component" value="Unassembled WGS sequence"/>
</dbReference>
<keyword evidence="3" id="KW-1185">Reference proteome</keyword>
<evidence type="ECO:0000313" key="2">
    <source>
        <dbReference type="EMBL" id="PTF14709.1"/>
    </source>
</evidence>
<dbReference type="EMBL" id="PYZI01000003">
    <property type="protein sequence ID" value="PTF14709.1"/>
    <property type="molecule type" value="Genomic_DNA"/>
</dbReference>
<evidence type="ECO:0000313" key="4">
    <source>
        <dbReference type="Proteomes" id="UP000242547"/>
    </source>
</evidence>
<sequence length="71" mass="8533">MKKEIGFNKQNLMKAIFWIIAHNEEIILNRQCDLSLFNSKELEVIKYCCKTLESLIEAKEIYDRQKIKERV</sequence>
<proteinExistence type="predicted"/>
<gene>
    <name evidence="1" type="ORF">BUY44_03735</name>
    <name evidence="2" type="ORF">BUY47_04645</name>
</gene>
<comment type="caution">
    <text evidence="1">The sequence shown here is derived from an EMBL/GenBank/DDBJ whole genome shotgun (WGS) entry which is preliminary data.</text>
</comment>
<protein>
    <submittedName>
        <fullName evidence="1">Uncharacterized protein</fullName>
    </submittedName>
</protein>
<dbReference type="EMBL" id="PYZL01000015">
    <property type="protein sequence ID" value="PTE73897.1"/>
    <property type="molecule type" value="Genomic_DNA"/>
</dbReference>
<evidence type="ECO:0000313" key="1">
    <source>
        <dbReference type="EMBL" id="PTE73897.1"/>
    </source>
</evidence>
<reference evidence="2" key="2">
    <citation type="submission" date="2018-03" db="EMBL/GenBank/DDBJ databases">
        <authorList>
            <person name="Naushad S."/>
        </authorList>
    </citation>
    <scope>NUCLEOTIDE SEQUENCE</scope>
    <source>
        <strain evidence="2">SNUC 1409</strain>
    </source>
</reference>
<evidence type="ECO:0000313" key="3">
    <source>
        <dbReference type="Proteomes" id="UP000242088"/>
    </source>
</evidence>
<accession>A0A2K4DUR7</accession>
<dbReference type="Proteomes" id="UP000242547">
    <property type="component" value="Unassembled WGS sequence"/>
</dbReference>